<protein>
    <submittedName>
        <fullName evidence="2">Uncharacterized protein</fullName>
    </submittedName>
</protein>
<keyword evidence="1" id="KW-1133">Transmembrane helix</keyword>
<organism evidence="2 3">
    <name type="scientific">Flammeovirga yaeyamensis</name>
    <dbReference type="NCBI Taxonomy" id="367791"/>
    <lineage>
        <taxon>Bacteria</taxon>
        <taxon>Pseudomonadati</taxon>
        <taxon>Bacteroidota</taxon>
        <taxon>Cytophagia</taxon>
        <taxon>Cytophagales</taxon>
        <taxon>Flammeovirgaceae</taxon>
        <taxon>Flammeovirga</taxon>
    </lineage>
</organism>
<dbReference type="Proteomes" id="UP000678679">
    <property type="component" value="Chromosome 1"/>
</dbReference>
<gene>
    <name evidence="2" type="ORF">KMW28_17165</name>
</gene>
<reference evidence="2 3" key="1">
    <citation type="submission" date="2021-05" db="EMBL/GenBank/DDBJ databases">
        <title>Comparative genomic studies on the polysaccharide-degrading batcterial strains of the Flammeovirga genus.</title>
        <authorList>
            <person name="Zewei F."/>
            <person name="Zheng Z."/>
            <person name="Yu L."/>
            <person name="Ruyue G."/>
            <person name="Yanhong M."/>
            <person name="Yuanyuan C."/>
            <person name="Jingyan G."/>
            <person name="Wenjun H."/>
        </authorList>
    </citation>
    <scope>NUCLEOTIDE SEQUENCE [LARGE SCALE GENOMIC DNA]</scope>
    <source>
        <strain evidence="2 3">NBRC:100898</strain>
    </source>
</reference>
<dbReference type="RefSeq" id="WP_169662864.1">
    <property type="nucleotide sequence ID" value="NZ_CP076132.1"/>
</dbReference>
<evidence type="ECO:0000313" key="3">
    <source>
        <dbReference type="Proteomes" id="UP000678679"/>
    </source>
</evidence>
<accession>A0AAX1N1E9</accession>
<dbReference type="KEGG" id="fya:KMW28_17165"/>
<dbReference type="EMBL" id="CP076132">
    <property type="protein sequence ID" value="QWG01375.1"/>
    <property type="molecule type" value="Genomic_DNA"/>
</dbReference>
<feature type="transmembrane region" description="Helical" evidence="1">
    <location>
        <begin position="41"/>
        <end position="59"/>
    </location>
</feature>
<evidence type="ECO:0000313" key="2">
    <source>
        <dbReference type="EMBL" id="QWG01375.1"/>
    </source>
</evidence>
<evidence type="ECO:0000256" key="1">
    <source>
        <dbReference type="SAM" id="Phobius"/>
    </source>
</evidence>
<feature type="transmembrane region" description="Helical" evidence="1">
    <location>
        <begin position="88"/>
        <end position="106"/>
    </location>
</feature>
<keyword evidence="1" id="KW-0812">Transmembrane</keyword>
<proteinExistence type="predicted"/>
<feature type="transmembrane region" description="Helical" evidence="1">
    <location>
        <begin position="66"/>
        <end position="82"/>
    </location>
</feature>
<keyword evidence="3" id="KW-1185">Reference proteome</keyword>
<keyword evidence="1" id="KW-0472">Membrane</keyword>
<name>A0AAX1N1E9_9BACT</name>
<dbReference type="AlphaFoldDB" id="A0AAX1N1E9"/>
<feature type="transmembrane region" description="Helical" evidence="1">
    <location>
        <begin position="7"/>
        <end position="29"/>
    </location>
</feature>
<sequence>MKSFIKFISIITFSLAYLLFIVIMMFPSAIDKFPLMKDNKYIILFIIGIINVVALISYLSSLKLKSWVFTAILLTGTVWLFPPLNFTYIGIPFQITYLIVGLIIFINPKMLMKKIII</sequence>